<dbReference type="InterPro" id="IPR002347">
    <property type="entry name" value="SDR_fam"/>
</dbReference>
<dbReference type="EMBL" id="CP021121">
    <property type="protein sequence ID" value="ARQ71883.1"/>
    <property type="molecule type" value="Genomic_DNA"/>
</dbReference>
<sequence>MELNGYKIIVTGSARGMGAATVRSYVAAGARVVGMDVDRENGERVAAAATEAGPGSAAFMTVDIADPESVTRAFDAAAEQLGGLDVLAHPAAIQRSGDASSVTPEDWDVMMAVNVRGTMLTNQAAHRLMARNGRGSVINFGSVSGLRAEPGAPAYSASKGAVHSWTRTAAAAWGADGVRVNAILPAIATPMYEEALGRLDEDGMTAHFWQNEQSIALGQKYGDPDRDLGPVMVFLASEASRFITGQLIPVDGGQTSVR</sequence>
<dbReference type="AlphaFoldDB" id="A0A1W7D454"/>
<evidence type="ECO:0000313" key="3">
    <source>
        <dbReference type="EMBL" id="ARQ71883.1"/>
    </source>
</evidence>
<gene>
    <name evidence="3" type="ORF">CAG99_26360</name>
</gene>
<accession>A0A1W7D454</accession>
<keyword evidence="4" id="KW-1185">Reference proteome</keyword>
<dbReference type="Pfam" id="PF13561">
    <property type="entry name" value="adh_short_C2"/>
    <property type="match status" value="1"/>
</dbReference>
<dbReference type="CDD" id="cd05233">
    <property type="entry name" value="SDR_c"/>
    <property type="match status" value="1"/>
</dbReference>
<dbReference type="Gene3D" id="3.40.50.720">
    <property type="entry name" value="NAD(P)-binding Rossmann-like Domain"/>
    <property type="match status" value="1"/>
</dbReference>
<evidence type="ECO:0000256" key="1">
    <source>
        <dbReference type="ARBA" id="ARBA00006484"/>
    </source>
</evidence>
<reference evidence="3 4" key="1">
    <citation type="submission" date="2017-05" db="EMBL/GenBank/DDBJ databases">
        <title>Complete genome sequence of Streptomyces sp. SCSIO 03032 revealed the diverse biosynthetic pathways for its bioactive secondary metabolites.</title>
        <authorList>
            <person name="Ma L."/>
            <person name="Zhu Y."/>
            <person name="Zhang W."/>
            <person name="Zhang G."/>
            <person name="Tian X."/>
            <person name="Zhang S."/>
            <person name="Zhang C."/>
        </authorList>
    </citation>
    <scope>NUCLEOTIDE SEQUENCE [LARGE SCALE GENOMIC DNA]</scope>
    <source>
        <strain evidence="3 4">SCSIO 03032</strain>
    </source>
</reference>
<proteinExistence type="inferred from homology"/>
<protein>
    <submittedName>
        <fullName evidence="3">3-oxoacyl-ACP reductase</fullName>
    </submittedName>
</protein>
<evidence type="ECO:0000313" key="4">
    <source>
        <dbReference type="Proteomes" id="UP000194218"/>
    </source>
</evidence>
<name>A0A1W7D454_9ACTN</name>
<dbReference type="InterPro" id="IPR036291">
    <property type="entry name" value="NAD(P)-bd_dom_sf"/>
</dbReference>
<keyword evidence="2" id="KW-0560">Oxidoreductase</keyword>
<dbReference type="InterPro" id="IPR020904">
    <property type="entry name" value="Sc_DH/Rdtase_CS"/>
</dbReference>
<dbReference type="OrthoDB" id="4380821at2"/>
<dbReference type="PANTHER" id="PTHR24321">
    <property type="entry name" value="DEHYDROGENASES, SHORT CHAIN"/>
    <property type="match status" value="1"/>
</dbReference>
<dbReference type="SUPFAM" id="SSF51735">
    <property type="entry name" value="NAD(P)-binding Rossmann-fold domains"/>
    <property type="match status" value="1"/>
</dbReference>
<evidence type="ECO:0000256" key="2">
    <source>
        <dbReference type="ARBA" id="ARBA00023002"/>
    </source>
</evidence>
<dbReference type="RefSeq" id="WP_086161720.1">
    <property type="nucleotide sequence ID" value="NZ_CP021121.1"/>
</dbReference>
<organism evidence="3 4">
    <name type="scientific">Streptomyces marincola</name>
    <dbReference type="NCBI Taxonomy" id="2878388"/>
    <lineage>
        <taxon>Bacteria</taxon>
        <taxon>Bacillati</taxon>
        <taxon>Actinomycetota</taxon>
        <taxon>Actinomycetes</taxon>
        <taxon>Kitasatosporales</taxon>
        <taxon>Streptomycetaceae</taxon>
        <taxon>Streptomyces</taxon>
    </lineage>
</organism>
<dbReference type="PROSITE" id="PS00061">
    <property type="entry name" value="ADH_SHORT"/>
    <property type="match status" value="1"/>
</dbReference>
<dbReference type="FunFam" id="3.40.50.720:FF:000084">
    <property type="entry name" value="Short-chain dehydrogenase reductase"/>
    <property type="match status" value="1"/>
</dbReference>
<dbReference type="PANTHER" id="PTHR24321:SF8">
    <property type="entry name" value="ESTRADIOL 17-BETA-DEHYDROGENASE 8-RELATED"/>
    <property type="match status" value="1"/>
</dbReference>
<dbReference type="KEGG" id="smao:CAG99_26360"/>
<dbReference type="PRINTS" id="PR00080">
    <property type="entry name" value="SDRFAMILY"/>
</dbReference>
<dbReference type="Proteomes" id="UP000194218">
    <property type="component" value="Chromosome"/>
</dbReference>
<comment type="similarity">
    <text evidence="1">Belongs to the short-chain dehydrogenases/reductases (SDR) family.</text>
</comment>
<dbReference type="GO" id="GO:0016491">
    <property type="term" value="F:oxidoreductase activity"/>
    <property type="evidence" value="ECO:0007669"/>
    <property type="project" value="UniProtKB-KW"/>
</dbReference>
<dbReference type="PRINTS" id="PR00081">
    <property type="entry name" value="GDHRDH"/>
</dbReference>